<proteinExistence type="inferred from homology"/>
<comment type="catalytic activity">
    <reaction evidence="6">
        <text>2-oxosuccinamate + H2O = oxaloacetate + NH4(+)</text>
        <dbReference type="Rhea" id="RHEA:59412"/>
        <dbReference type="ChEBI" id="CHEBI:15377"/>
        <dbReference type="ChEBI" id="CHEBI:16452"/>
        <dbReference type="ChEBI" id="CHEBI:28938"/>
        <dbReference type="ChEBI" id="CHEBI:57735"/>
        <dbReference type="EC" id="3.5.1.3"/>
    </reaction>
    <physiologicalReaction direction="left-to-right" evidence="6">
        <dbReference type="Rhea" id="RHEA:59413"/>
    </physiologicalReaction>
</comment>
<sequence>MSSKFKLALLQLAVGASKVDNLTKAVRLIKEAASNGAKIVALPECFNSPYGTSYFADYAEKIPGPSTDALAEAAKENQIFLVGGSIPEEHNGKLYNTSTIFNPEGKLIAKHRKIHLFDIDVPGKIRFQESEVLSPGSQYTTFDTPFCKVGVAICYDIRFAELGQAYARKGCQLLLYPGAFNMTTGPAHWELLQRGRALDNQLYVATISPARDEQAKYTAWGHSTVVNPWGDVISTTEHEETIVYSDIDLEYLKQVREMVPISKQRREDLYQLQIKEPNS</sequence>
<comment type="caution">
    <text evidence="8">The sequence shown here is derived from an EMBL/GenBank/DDBJ whole genome shotgun (WGS) entry which is preliminary data.</text>
</comment>
<evidence type="ECO:0000313" key="9">
    <source>
        <dbReference type="Proteomes" id="UP001347796"/>
    </source>
</evidence>
<feature type="domain" description="CN hydrolase" evidence="7">
    <location>
        <begin position="5"/>
        <end position="249"/>
    </location>
</feature>
<keyword evidence="9" id="KW-1185">Reference proteome</keyword>
<dbReference type="GO" id="GO:0006528">
    <property type="term" value="P:asparagine metabolic process"/>
    <property type="evidence" value="ECO:0007669"/>
    <property type="project" value="TreeGrafter"/>
</dbReference>
<accession>A0AAN8J844</accession>
<dbReference type="SUPFAM" id="SSF56317">
    <property type="entry name" value="Carbon-nitrogen hydrolase"/>
    <property type="match status" value="1"/>
</dbReference>
<protein>
    <recommendedName>
        <fullName evidence="4">omega-amidase</fullName>
        <ecNumber evidence="4">3.5.1.3</ecNumber>
    </recommendedName>
    <alternativeName>
        <fullName evidence="5">Nitrilase homolog 2</fullName>
    </alternativeName>
</protein>
<dbReference type="PANTHER" id="PTHR23088:SF30">
    <property type="entry name" value="OMEGA-AMIDASE NIT2"/>
    <property type="match status" value="1"/>
</dbReference>
<dbReference type="GO" id="GO:0006541">
    <property type="term" value="P:glutamine metabolic process"/>
    <property type="evidence" value="ECO:0007669"/>
    <property type="project" value="TreeGrafter"/>
</dbReference>
<evidence type="ECO:0000313" key="8">
    <source>
        <dbReference type="EMBL" id="KAK6172442.1"/>
    </source>
</evidence>
<dbReference type="EMBL" id="JAZGQO010000011">
    <property type="protein sequence ID" value="KAK6172442.1"/>
    <property type="molecule type" value="Genomic_DNA"/>
</dbReference>
<evidence type="ECO:0000256" key="1">
    <source>
        <dbReference type="ARBA" id="ARBA00010613"/>
    </source>
</evidence>
<dbReference type="InterPro" id="IPR036526">
    <property type="entry name" value="C-N_Hydrolase_sf"/>
</dbReference>
<dbReference type="InterPro" id="IPR045254">
    <property type="entry name" value="Nit1/2_C-N_Hydrolase"/>
</dbReference>
<evidence type="ECO:0000256" key="3">
    <source>
        <dbReference type="ARBA" id="ARBA00036637"/>
    </source>
</evidence>
<dbReference type="FunFam" id="3.60.110.10:FF:000002">
    <property type="entry name" value="Nitrilase family member 2"/>
    <property type="match status" value="1"/>
</dbReference>
<evidence type="ECO:0000256" key="6">
    <source>
        <dbReference type="ARBA" id="ARBA00048745"/>
    </source>
</evidence>
<dbReference type="Pfam" id="PF00795">
    <property type="entry name" value="CN_hydrolase"/>
    <property type="match status" value="1"/>
</dbReference>
<dbReference type="PANTHER" id="PTHR23088">
    <property type="entry name" value="NITRILASE-RELATED"/>
    <property type="match status" value="1"/>
</dbReference>
<dbReference type="Gene3D" id="3.60.110.10">
    <property type="entry name" value="Carbon-nitrogen hydrolase"/>
    <property type="match status" value="1"/>
</dbReference>
<comment type="similarity">
    <text evidence="1">Belongs to the carbon-nitrogen hydrolase superfamily. NIT1/NIT2 family.</text>
</comment>
<dbReference type="Proteomes" id="UP001347796">
    <property type="component" value="Unassembled WGS sequence"/>
</dbReference>
<evidence type="ECO:0000259" key="7">
    <source>
        <dbReference type="PROSITE" id="PS50263"/>
    </source>
</evidence>
<dbReference type="AlphaFoldDB" id="A0AAN8J844"/>
<reference evidence="8 9" key="1">
    <citation type="submission" date="2024-01" db="EMBL/GenBank/DDBJ databases">
        <title>The genome of the rayed Mediterranean limpet Patella caerulea (Linnaeus, 1758).</title>
        <authorList>
            <person name="Anh-Thu Weber A."/>
            <person name="Halstead-Nussloch G."/>
        </authorList>
    </citation>
    <scope>NUCLEOTIDE SEQUENCE [LARGE SCALE GENOMIC DNA]</scope>
    <source>
        <strain evidence="8">AATW-2023a</strain>
        <tissue evidence="8">Whole specimen</tissue>
    </source>
</reference>
<dbReference type="EC" id="3.5.1.3" evidence="4"/>
<dbReference type="GO" id="GO:0005739">
    <property type="term" value="C:mitochondrion"/>
    <property type="evidence" value="ECO:0007669"/>
    <property type="project" value="TreeGrafter"/>
</dbReference>
<evidence type="ECO:0000256" key="5">
    <source>
        <dbReference type="ARBA" id="ARBA00041576"/>
    </source>
</evidence>
<evidence type="ECO:0000256" key="2">
    <source>
        <dbReference type="ARBA" id="ARBA00022801"/>
    </source>
</evidence>
<dbReference type="InterPro" id="IPR003010">
    <property type="entry name" value="C-N_Hydrolase"/>
</dbReference>
<keyword evidence="2" id="KW-0378">Hydrolase</keyword>
<dbReference type="GO" id="GO:0006107">
    <property type="term" value="P:oxaloacetate metabolic process"/>
    <property type="evidence" value="ECO:0007669"/>
    <property type="project" value="TreeGrafter"/>
</dbReference>
<name>A0AAN8J844_PATCE</name>
<dbReference type="PROSITE" id="PS50263">
    <property type="entry name" value="CN_HYDROLASE"/>
    <property type="match status" value="1"/>
</dbReference>
<dbReference type="GO" id="GO:0050152">
    <property type="term" value="F:omega-amidase activity"/>
    <property type="evidence" value="ECO:0007669"/>
    <property type="project" value="UniProtKB-EC"/>
</dbReference>
<gene>
    <name evidence="8" type="ORF">SNE40_016090</name>
</gene>
<organism evidence="8 9">
    <name type="scientific">Patella caerulea</name>
    <name type="common">Rayed Mediterranean limpet</name>
    <dbReference type="NCBI Taxonomy" id="87958"/>
    <lineage>
        <taxon>Eukaryota</taxon>
        <taxon>Metazoa</taxon>
        <taxon>Spiralia</taxon>
        <taxon>Lophotrochozoa</taxon>
        <taxon>Mollusca</taxon>
        <taxon>Gastropoda</taxon>
        <taxon>Patellogastropoda</taxon>
        <taxon>Patelloidea</taxon>
        <taxon>Patellidae</taxon>
        <taxon>Patella</taxon>
    </lineage>
</organism>
<evidence type="ECO:0000256" key="4">
    <source>
        <dbReference type="ARBA" id="ARBA00039118"/>
    </source>
</evidence>
<comment type="catalytic activity">
    <reaction evidence="3">
        <text>2-oxoglutaramate + H2O = 2-oxoglutarate + NH4(+)</text>
        <dbReference type="Rhea" id="RHEA:32963"/>
        <dbReference type="ChEBI" id="CHEBI:15377"/>
        <dbReference type="ChEBI" id="CHEBI:16769"/>
        <dbReference type="ChEBI" id="CHEBI:16810"/>
        <dbReference type="ChEBI" id="CHEBI:28938"/>
        <dbReference type="EC" id="3.5.1.3"/>
    </reaction>
    <physiologicalReaction direction="left-to-right" evidence="3">
        <dbReference type="Rhea" id="RHEA:32964"/>
    </physiologicalReaction>
</comment>
<dbReference type="CDD" id="cd07572">
    <property type="entry name" value="nit"/>
    <property type="match status" value="1"/>
</dbReference>